<evidence type="ECO:0000313" key="3">
    <source>
        <dbReference type="Proteomes" id="UP001303211"/>
    </source>
</evidence>
<feature type="domain" description="N-acetyltransferase" evidence="1">
    <location>
        <begin position="34"/>
        <end position="183"/>
    </location>
</feature>
<protein>
    <submittedName>
        <fullName evidence="2">GNAT family N-acetyltransferase</fullName>
    </submittedName>
</protein>
<keyword evidence="3" id="KW-1185">Reference proteome</keyword>
<dbReference type="InterPro" id="IPR000182">
    <property type="entry name" value="GNAT_dom"/>
</dbReference>
<evidence type="ECO:0000313" key="2">
    <source>
        <dbReference type="EMBL" id="WOO34456.1"/>
    </source>
</evidence>
<dbReference type="CDD" id="cd04301">
    <property type="entry name" value="NAT_SF"/>
    <property type="match status" value="1"/>
</dbReference>
<accession>A0ABZ0J8D8</accession>
<name>A0ABZ0J8D8_9BURK</name>
<dbReference type="Proteomes" id="UP001303211">
    <property type="component" value="Chromosome"/>
</dbReference>
<dbReference type="EMBL" id="CP136921">
    <property type="protein sequence ID" value="WOO34456.1"/>
    <property type="molecule type" value="Genomic_DNA"/>
</dbReference>
<dbReference type="InterPro" id="IPR016181">
    <property type="entry name" value="Acyl_CoA_acyltransferase"/>
</dbReference>
<evidence type="ECO:0000259" key="1">
    <source>
        <dbReference type="PROSITE" id="PS51186"/>
    </source>
</evidence>
<dbReference type="PROSITE" id="PS51186">
    <property type="entry name" value="GNAT"/>
    <property type="match status" value="1"/>
</dbReference>
<gene>
    <name evidence="2" type="ORF">P4826_15410</name>
</gene>
<dbReference type="Pfam" id="PF13302">
    <property type="entry name" value="Acetyltransf_3"/>
    <property type="match status" value="1"/>
</dbReference>
<organism evidence="2 3">
    <name type="scientific">Diaphorobacter limosus</name>
    <dbReference type="NCBI Taxonomy" id="3036128"/>
    <lineage>
        <taxon>Bacteria</taxon>
        <taxon>Pseudomonadati</taxon>
        <taxon>Pseudomonadota</taxon>
        <taxon>Betaproteobacteria</taxon>
        <taxon>Burkholderiales</taxon>
        <taxon>Comamonadaceae</taxon>
        <taxon>Diaphorobacter</taxon>
    </lineage>
</organism>
<dbReference type="Gene3D" id="3.40.630.30">
    <property type="match status" value="1"/>
</dbReference>
<dbReference type="SUPFAM" id="SSF55729">
    <property type="entry name" value="Acyl-CoA N-acyltransferases (Nat)"/>
    <property type="match status" value="1"/>
</dbReference>
<sequence length="223" mass="25105">MLLPAGRRAHRGFAMNSIVPIRALGAQHRERVANHLLALTERDRYLRFGYSASDEQVRRYAELLDFERDEVFGIFNRRLQLIAMAHVAYAQSEDTQSCAEFGVSVLASARGRGYGGLLFDRAVTLARNRGVSMMFIHALTENTAMLKIARNAGARVHQDGSESQAYLQLPPAGLDTRMSKIVAEHFGEVDYQLKKQARQFWSLLADMQEIRQGVQDGRHQAAE</sequence>
<reference evidence="2 3" key="1">
    <citation type="submission" date="2023-03" db="EMBL/GenBank/DDBJ databases">
        <title>Diaphorobacter basophil sp. nov., isolated from a sewage-treatment plant.</title>
        <authorList>
            <person name="Yang K."/>
        </authorList>
    </citation>
    <scope>NUCLEOTIDE SEQUENCE [LARGE SCALE GENOMIC DNA]</scope>
    <source>
        <strain evidence="2 3">Y-1</strain>
    </source>
</reference>
<proteinExistence type="predicted"/>